<name>A0ABD1WDH7_9LAMI</name>
<dbReference type="EMBL" id="JBFOLJ010000003">
    <property type="protein sequence ID" value="KAL2547611.1"/>
    <property type="molecule type" value="Genomic_DNA"/>
</dbReference>
<comment type="caution">
    <text evidence="1">The sequence shown here is derived from an EMBL/GenBank/DDBJ whole genome shotgun (WGS) entry which is preliminary data.</text>
</comment>
<evidence type="ECO:0000313" key="1">
    <source>
        <dbReference type="EMBL" id="KAL2547611.1"/>
    </source>
</evidence>
<sequence length="136" mass="15752">MRGGAKRLMKTYPIRACGYCPKLHKRAQTVWLTSTTSIIGKRDGRLLDDLIPPRYVWHVPDINKPLQRELRNFYGQAPAVVEICVHDGACVPEQYKPTMRLDVRIPTNVKRKLKWLFKCPISSSFPVHRLCKMFGM</sequence>
<keyword evidence="2" id="KW-1185">Reference proteome</keyword>
<reference evidence="2" key="1">
    <citation type="submission" date="2024-07" db="EMBL/GenBank/DDBJ databases">
        <title>Two chromosome-level genome assemblies of Korean endemic species Abeliophyllum distichum and Forsythia ovata (Oleaceae).</title>
        <authorList>
            <person name="Jang H."/>
        </authorList>
    </citation>
    <scope>NUCLEOTIDE SEQUENCE [LARGE SCALE GENOMIC DNA]</scope>
</reference>
<dbReference type="AlphaFoldDB" id="A0ABD1WDH7"/>
<accession>A0ABD1WDH7</accession>
<gene>
    <name evidence="1" type="ORF">Fot_09141</name>
</gene>
<protein>
    <submittedName>
        <fullName evidence="1">APO protein 2</fullName>
    </submittedName>
</protein>
<dbReference type="Proteomes" id="UP001604277">
    <property type="component" value="Unassembled WGS sequence"/>
</dbReference>
<organism evidence="1 2">
    <name type="scientific">Forsythia ovata</name>
    <dbReference type="NCBI Taxonomy" id="205694"/>
    <lineage>
        <taxon>Eukaryota</taxon>
        <taxon>Viridiplantae</taxon>
        <taxon>Streptophyta</taxon>
        <taxon>Embryophyta</taxon>
        <taxon>Tracheophyta</taxon>
        <taxon>Spermatophyta</taxon>
        <taxon>Magnoliopsida</taxon>
        <taxon>eudicotyledons</taxon>
        <taxon>Gunneridae</taxon>
        <taxon>Pentapetalae</taxon>
        <taxon>asterids</taxon>
        <taxon>lamiids</taxon>
        <taxon>Lamiales</taxon>
        <taxon>Oleaceae</taxon>
        <taxon>Forsythieae</taxon>
        <taxon>Forsythia</taxon>
    </lineage>
</organism>
<proteinExistence type="predicted"/>
<evidence type="ECO:0000313" key="2">
    <source>
        <dbReference type="Proteomes" id="UP001604277"/>
    </source>
</evidence>